<dbReference type="Proteomes" id="UP001586593">
    <property type="component" value="Unassembled WGS sequence"/>
</dbReference>
<dbReference type="PANTHER" id="PTHR11266:SF80">
    <property type="entry name" value="PEROXISOMAL MEMBRANE PROTEIN 2"/>
    <property type="match status" value="1"/>
</dbReference>
<feature type="transmembrane region" description="Helical" evidence="6">
    <location>
        <begin position="173"/>
        <end position="193"/>
    </location>
</feature>
<accession>A0ABR3XCF4</accession>
<evidence type="ECO:0000256" key="4">
    <source>
        <dbReference type="ARBA" id="ARBA00022989"/>
    </source>
</evidence>
<evidence type="ECO:0000256" key="2">
    <source>
        <dbReference type="ARBA" id="ARBA00006824"/>
    </source>
</evidence>
<comment type="subcellular location">
    <subcellularLocation>
        <location evidence="1">Membrane</location>
        <topology evidence="1">Multi-pass membrane protein</topology>
    </subcellularLocation>
</comment>
<evidence type="ECO:0000256" key="3">
    <source>
        <dbReference type="ARBA" id="ARBA00022692"/>
    </source>
</evidence>
<feature type="compositionally biased region" description="Basic and acidic residues" evidence="7">
    <location>
        <begin position="75"/>
        <end position="88"/>
    </location>
</feature>
<organism evidence="8 9">
    <name type="scientific">Phialemonium thermophilum</name>
    <dbReference type="NCBI Taxonomy" id="223376"/>
    <lineage>
        <taxon>Eukaryota</taxon>
        <taxon>Fungi</taxon>
        <taxon>Dikarya</taxon>
        <taxon>Ascomycota</taxon>
        <taxon>Pezizomycotina</taxon>
        <taxon>Sordariomycetes</taxon>
        <taxon>Sordariomycetidae</taxon>
        <taxon>Cephalothecales</taxon>
        <taxon>Cephalothecaceae</taxon>
        <taxon>Phialemonium</taxon>
    </lineage>
</organism>
<evidence type="ECO:0000313" key="8">
    <source>
        <dbReference type="EMBL" id="KAL1873431.1"/>
    </source>
</evidence>
<name>A0ABR3XCF4_9PEZI</name>
<comment type="similarity">
    <text evidence="2 6">Belongs to the peroxisomal membrane protein PXMP2/4 family.</text>
</comment>
<dbReference type="Pfam" id="PF04117">
    <property type="entry name" value="Mpv17_PMP22"/>
    <property type="match status" value="1"/>
</dbReference>
<evidence type="ECO:0000313" key="9">
    <source>
        <dbReference type="Proteomes" id="UP001586593"/>
    </source>
</evidence>
<reference evidence="8 9" key="1">
    <citation type="journal article" date="2024" name="Commun. Biol.">
        <title>Comparative genomic analysis of thermophilic fungi reveals convergent evolutionary adaptations and gene losses.</title>
        <authorList>
            <person name="Steindorff A.S."/>
            <person name="Aguilar-Pontes M.V."/>
            <person name="Robinson A.J."/>
            <person name="Andreopoulos B."/>
            <person name="LaButti K."/>
            <person name="Kuo A."/>
            <person name="Mondo S."/>
            <person name="Riley R."/>
            <person name="Otillar R."/>
            <person name="Haridas S."/>
            <person name="Lipzen A."/>
            <person name="Grimwood J."/>
            <person name="Schmutz J."/>
            <person name="Clum A."/>
            <person name="Reid I.D."/>
            <person name="Moisan M.C."/>
            <person name="Butler G."/>
            <person name="Nguyen T.T.M."/>
            <person name="Dewar K."/>
            <person name="Conant G."/>
            <person name="Drula E."/>
            <person name="Henrissat B."/>
            <person name="Hansel C."/>
            <person name="Singer S."/>
            <person name="Hutchinson M.I."/>
            <person name="de Vries R.P."/>
            <person name="Natvig D.O."/>
            <person name="Powell A.J."/>
            <person name="Tsang A."/>
            <person name="Grigoriev I.V."/>
        </authorList>
    </citation>
    <scope>NUCLEOTIDE SEQUENCE [LARGE SCALE GENOMIC DNA]</scope>
    <source>
        <strain evidence="8 9">ATCC 24622</strain>
    </source>
</reference>
<evidence type="ECO:0000256" key="6">
    <source>
        <dbReference type="RuleBase" id="RU363053"/>
    </source>
</evidence>
<dbReference type="EMBL" id="JAZHXJ010000122">
    <property type="protein sequence ID" value="KAL1873431.1"/>
    <property type="molecule type" value="Genomic_DNA"/>
</dbReference>
<evidence type="ECO:0000256" key="7">
    <source>
        <dbReference type="SAM" id="MobiDB-lite"/>
    </source>
</evidence>
<proteinExistence type="inferred from homology"/>
<feature type="region of interest" description="Disordered" evidence="7">
    <location>
        <begin position="71"/>
        <end position="94"/>
    </location>
</feature>
<keyword evidence="3 6" id="KW-0812">Transmembrane</keyword>
<keyword evidence="5 6" id="KW-0472">Membrane</keyword>
<keyword evidence="4 6" id="KW-1133">Transmembrane helix</keyword>
<sequence>MMALLRTLVQSALLKTAANITAQLVAGWRGGYPVPIDWQRVAEFAAFGCIQGLLNTWWQYFLEDSFPTYTTQGRPSHDPRQASKKKETSSNGNDKPGIAWSNVFFKLLLDQTLGLLMMNTVFLLCTHVLRSPNTFSVMQVVRKEIWQILLAAWKVWPAVALCNFLWVPVEFRVTVASCVGFGWNMFLTFFSGAR</sequence>
<feature type="transmembrane region" description="Helical" evidence="6">
    <location>
        <begin position="145"/>
        <end position="167"/>
    </location>
</feature>
<dbReference type="InterPro" id="IPR007248">
    <property type="entry name" value="Mpv17_PMP22"/>
</dbReference>
<dbReference type="PANTHER" id="PTHR11266">
    <property type="entry name" value="PEROXISOMAL MEMBRANE PROTEIN 2, PXMP2 MPV17"/>
    <property type="match status" value="1"/>
</dbReference>
<gene>
    <name evidence="8" type="ORF">VTK73DRAFT_976</name>
</gene>
<evidence type="ECO:0000256" key="1">
    <source>
        <dbReference type="ARBA" id="ARBA00004141"/>
    </source>
</evidence>
<comment type="caution">
    <text evidence="8">The sequence shown here is derived from an EMBL/GenBank/DDBJ whole genome shotgun (WGS) entry which is preliminary data.</text>
</comment>
<protein>
    <submittedName>
        <fullName evidence="8">Uncharacterized protein</fullName>
    </submittedName>
</protein>
<keyword evidence="9" id="KW-1185">Reference proteome</keyword>
<evidence type="ECO:0000256" key="5">
    <source>
        <dbReference type="ARBA" id="ARBA00023136"/>
    </source>
</evidence>